<keyword evidence="15" id="KW-0675">Receptor</keyword>
<evidence type="ECO:0000256" key="9">
    <source>
        <dbReference type="ARBA" id="ARBA00023237"/>
    </source>
</evidence>
<feature type="signal peptide" evidence="12">
    <location>
        <begin position="1"/>
        <end position="20"/>
    </location>
</feature>
<evidence type="ECO:0000256" key="5">
    <source>
        <dbReference type="ARBA" id="ARBA00022729"/>
    </source>
</evidence>
<dbReference type="PROSITE" id="PS52016">
    <property type="entry name" value="TONB_DEPENDENT_REC_3"/>
    <property type="match status" value="1"/>
</dbReference>
<dbReference type="Pfam" id="PF07715">
    <property type="entry name" value="Plug"/>
    <property type="match status" value="1"/>
</dbReference>
<dbReference type="InterPro" id="IPR036942">
    <property type="entry name" value="Beta-barrel_TonB_sf"/>
</dbReference>
<feature type="domain" description="TonB-dependent receptor-like beta-barrel" evidence="13">
    <location>
        <begin position="221"/>
        <end position="611"/>
    </location>
</feature>
<dbReference type="STRING" id="363331.RM51_07675"/>
<dbReference type="PANTHER" id="PTHR30069:SF53">
    <property type="entry name" value="COLICIN I RECEPTOR-RELATED"/>
    <property type="match status" value="1"/>
</dbReference>
<evidence type="ECO:0000313" key="15">
    <source>
        <dbReference type="EMBL" id="KIC63537.1"/>
    </source>
</evidence>
<evidence type="ECO:0000256" key="11">
    <source>
        <dbReference type="RuleBase" id="RU003357"/>
    </source>
</evidence>
<keyword evidence="6" id="KW-0406">Ion transport</keyword>
<comment type="similarity">
    <text evidence="10 11">Belongs to the TonB-dependent receptor family.</text>
</comment>
<keyword evidence="5 12" id="KW-0732">Signal</keyword>
<evidence type="ECO:0000256" key="6">
    <source>
        <dbReference type="ARBA" id="ARBA00023065"/>
    </source>
</evidence>
<feature type="chain" id="PRO_5002102456" evidence="12">
    <location>
        <begin position="21"/>
        <end position="637"/>
    </location>
</feature>
<dbReference type="Pfam" id="PF00593">
    <property type="entry name" value="TonB_dep_Rec_b-barrel"/>
    <property type="match status" value="1"/>
</dbReference>
<name>A0A0B4D4D7_9FLAO</name>
<dbReference type="InterPro" id="IPR037066">
    <property type="entry name" value="Plug_dom_sf"/>
</dbReference>
<comment type="subcellular location">
    <subcellularLocation>
        <location evidence="1 10">Cell outer membrane</location>
        <topology evidence="1 10">Multi-pass membrane protein</topology>
    </subcellularLocation>
</comment>
<proteinExistence type="inferred from homology"/>
<evidence type="ECO:0000256" key="4">
    <source>
        <dbReference type="ARBA" id="ARBA00022692"/>
    </source>
</evidence>
<dbReference type="EMBL" id="JWTA01000005">
    <property type="protein sequence ID" value="KIC63537.1"/>
    <property type="molecule type" value="Genomic_DNA"/>
</dbReference>
<keyword evidence="3 10" id="KW-1134">Transmembrane beta strand</keyword>
<evidence type="ECO:0000256" key="2">
    <source>
        <dbReference type="ARBA" id="ARBA00022448"/>
    </source>
</evidence>
<keyword evidence="9 10" id="KW-0998">Cell outer membrane</keyword>
<dbReference type="OrthoDB" id="9758472at2"/>
<evidence type="ECO:0000256" key="7">
    <source>
        <dbReference type="ARBA" id="ARBA00023077"/>
    </source>
</evidence>
<sequence>MNKKMILVGAMLVTGTTIFAQQQETQIEEVTVASKIPQQLYKTGKNVKLFTHEDLENFKGQTLNDVLDQIAGFQITGNFNNQAEPKSMKIRGGKSANVLVLIDGIPLKDVTGNDYTVTDLRLIALENIESIEVLNGSSSVLYGSNATVSVINIKTKQSAQKAVEGILSARGGSFSTFAQNATVKGKVNKFNYQVNGFNEKSQGISSAEGDDTFDKDGWEKQNISANAGYTDEKFNVNVSGGWNHHLYKYDEGAFADGAYRGNDKQFFTGLNAGFKYNKGQIVLNSRYSGNERIGQSFYSDKYNDQFSYKGKNLFTELYNYYKVNDFFNFTVGVQYENQKMGSSSLPWGGTSLEEVMKEDDTKISNFDAFAKINLNYQGFNLEAGTRMTDNSKFGNHWVYSVNPYYLGESGNIFYKVGYSFATAFIAPTLYQNYGSLPYILPNADLKPETNQSHEIDLTIGNKSKTLVFNASLFQRQEKDVFAYQTVDFVTYAGQYLNVDTNKVKGFEIGFDYDVNKYVGFGGNFSFVEKEKEATMLRQPKQRVNSYVKITPFKTTRIYLTHQFVGKRTDAYYDSTTYSTVNVVNKDFNLFNLNVNQNINKNINISANIGNLFNTSYVDVIGYKTKPRNYTLGVSYQF</sequence>
<keyword evidence="8 10" id="KW-0472">Membrane</keyword>
<evidence type="ECO:0000259" key="14">
    <source>
        <dbReference type="Pfam" id="PF07715"/>
    </source>
</evidence>
<dbReference type="AlphaFoldDB" id="A0A0B4D4D7"/>
<dbReference type="Gene3D" id="2.170.130.10">
    <property type="entry name" value="TonB-dependent receptor, plug domain"/>
    <property type="match status" value="1"/>
</dbReference>
<dbReference type="GO" id="GO:0006811">
    <property type="term" value="P:monoatomic ion transport"/>
    <property type="evidence" value="ECO:0007669"/>
    <property type="project" value="UniProtKB-KW"/>
</dbReference>
<dbReference type="Proteomes" id="UP000031167">
    <property type="component" value="Unassembled WGS sequence"/>
</dbReference>
<evidence type="ECO:0000256" key="3">
    <source>
        <dbReference type="ARBA" id="ARBA00022452"/>
    </source>
</evidence>
<dbReference type="PANTHER" id="PTHR30069">
    <property type="entry name" value="TONB-DEPENDENT OUTER MEMBRANE RECEPTOR"/>
    <property type="match status" value="1"/>
</dbReference>
<dbReference type="InterPro" id="IPR039426">
    <property type="entry name" value="TonB-dep_rcpt-like"/>
</dbReference>
<evidence type="ECO:0000259" key="13">
    <source>
        <dbReference type="Pfam" id="PF00593"/>
    </source>
</evidence>
<keyword evidence="2 10" id="KW-0813">Transport</keyword>
<accession>A0A0B4D4D7</accession>
<evidence type="ECO:0000256" key="10">
    <source>
        <dbReference type="PROSITE-ProRule" id="PRU01360"/>
    </source>
</evidence>
<dbReference type="GO" id="GO:0009279">
    <property type="term" value="C:cell outer membrane"/>
    <property type="evidence" value="ECO:0007669"/>
    <property type="project" value="UniProtKB-SubCell"/>
</dbReference>
<gene>
    <name evidence="15" type="ORF">RM51_07675</name>
</gene>
<dbReference type="SUPFAM" id="SSF56935">
    <property type="entry name" value="Porins"/>
    <property type="match status" value="1"/>
</dbReference>
<comment type="caution">
    <text evidence="15">The sequence shown here is derived from an EMBL/GenBank/DDBJ whole genome shotgun (WGS) entry which is preliminary data.</text>
</comment>
<dbReference type="InterPro" id="IPR012910">
    <property type="entry name" value="Plug_dom"/>
</dbReference>
<feature type="domain" description="TonB-dependent receptor plug" evidence="14">
    <location>
        <begin position="41"/>
        <end position="147"/>
    </location>
</feature>
<evidence type="ECO:0000256" key="8">
    <source>
        <dbReference type="ARBA" id="ARBA00023136"/>
    </source>
</evidence>
<organism evidence="15 16">
    <name type="scientific">Chryseobacterium taiwanense</name>
    <dbReference type="NCBI Taxonomy" id="363331"/>
    <lineage>
        <taxon>Bacteria</taxon>
        <taxon>Pseudomonadati</taxon>
        <taxon>Bacteroidota</taxon>
        <taxon>Flavobacteriia</taxon>
        <taxon>Flavobacteriales</taxon>
        <taxon>Weeksellaceae</taxon>
        <taxon>Chryseobacterium group</taxon>
        <taxon>Chryseobacterium</taxon>
    </lineage>
</organism>
<dbReference type="InterPro" id="IPR000531">
    <property type="entry name" value="Beta-barrel_TonB"/>
</dbReference>
<reference evidence="15 16" key="1">
    <citation type="submission" date="2014-12" db="EMBL/GenBank/DDBJ databases">
        <title>Genome sequencing of Chryseobacterium taiwanense TPW19.</title>
        <authorList>
            <person name="Tan P.W."/>
            <person name="Chan K.-G."/>
        </authorList>
    </citation>
    <scope>NUCLEOTIDE SEQUENCE [LARGE SCALE GENOMIC DNA]</scope>
    <source>
        <strain evidence="15 16">TPW19</strain>
    </source>
</reference>
<evidence type="ECO:0000313" key="16">
    <source>
        <dbReference type="Proteomes" id="UP000031167"/>
    </source>
</evidence>
<keyword evidence="7 11" id="KW-0798">TonB box</keyword>
<evidence type="ECO:0000256" key="1">
    <source>
        <dbReference type="ARBA" id="ARBA00004571"/>
    </source>
</evidence>
<dbReference type="Gene3D" id="2.40.170.20">
    <property type="entry name" value="TonB-dependent receptor, beta-barrel domain"/>
    <property type="match status" value="1"/>
</dbReference>
<keyword evidence="4 10" id="KW-0812">Transmembrane</keyword>
<dbReference type="GO" id="GO:0015889">
    <property type="term" value="P:cobalamin transport"/>
    <property type="evidence" value="ECO:0007669"/>
    <property type="project" value="TreeGrafter"/>
</dbReference>
<protein>
    <submittedName>
        <fullName evidence="15">TonB-dependent receptor</fullName>
    </submittedName>
</protein>
<evidence type="ECO:0000256" key="12">
    <source>
        <dbReference type="SAM" id="SignalP"/>
    </source>
</evidence>
<keyword evidence="16" id="KW-1185">Reference proteome</keyword>